<dbReference type="AlphaFoldDB" id="A0A2N9GEQ7"/>
<organism evidence="1">
    <name type="scientific">Fagus sylvatica</name>
    <name type="common">Beechnut</name>
    <dbReference type="NCBI Taxonomy" id="28930"/>
    <lineage>
        <taxon>Eukaryota</taxon>
        <taxon>Viridiplantae</taxon>
        <taxon>Streptophyta</taxon>
        <taxon>Embryophyta</taxon>
        <taxon>Tracheophyta</taxon>
        <taxon>Spermatophyta</taxon>
        <taxon>Magnoliopsida</taxon>
        <taxon>eudicotyledons</taxon>
        <taxon>Gunneridae</taxon>
        <taxon>Pentapetalae</taxon>
        <taxon>rosids</taxon>
        <taxon>fabids</taxon>
        <taxon>Fagales</taxon>
        <taxon>Fagaceae</taxon>
        <taxon>Fagus</taxon>
    </lineage>
</organism>
<protein>
    <submittedName>
        <fullName evidence="1">Uncharacterized protein</fullName>
    </submittedName>
</protein>
<accession>A0A2N9GEQ7</accession>
<name>A0A2N9GEQ7_FAGSY</name>
<gene>
    <name evidence="1" type="ORF">FSB_LOCUS25741</name>
</gene>
<sequence>MAPGSWGAGAVFVRFSGEDFGQMGEATGEPRVARRSWSCHLSNAPRLTDQLVACGSTRFESRRLCAQARHRQGKNYEIFSKALFRRPVFVRLVDVASNVGFQRSWCCWKACVTFFIKVWALHRGELGFARYDLVNRGRWNVPHAKGSFSDSRFRTSTRGALGDPRIARCSRTNPPA</sequence>
<evidence type="ECO:0000313" key="1">
    <source>
        <dbReference type="EMBL" id="SPC97859.1"/>
    </source>
</evidence>
<proteinExistence type="predicted"/>
<reference evidence="1" key="1">
    <citation type="submission" date="2018-02" db="EMBL/GenBank/DDBJ databases">
        <authorList>
            <person name="Cohen D.B."/>
            <person name="Kent A.D."/>
        </authorList>
    </citation>
    <scope>NUCLEOTIDE SEQUENCE</scope>
</reference>
<dbReference type="EMBL" id="OIVN01001804">
    <property type="protein sequence ID" value="SPC97859.1"/>
    <property type="molecule type" value="Genomic_DNA"/>
</dbReference>